<evidence type="ECO:0000256" key="1">
    <source>
        <dbReference type="SAM" id="MobiDB-lite"/>
    </source>
</evidence>
<comment type="caution">
    <text evidence="2">The sequence shown here is derived from an EMBL/GenBank/DDBJ whole genome shotgun (WGS) entry which is preliminary data.</text>
</comment>
<organism evidence="2 3">
    <name type="scientific">Rotaria sordida</name>
    <dbReference type="NCBI Taxonomy" id="392033"/>
    <lineage>
        <taxon>Eukaryota</taxon>
        <taxon>Metazoa</taxon>
        <taxon>Spiralia</taxon>
        <taxon>Gnathifera</taxon>
        <taxon>Rotifera</taxon>
        <taxon>Eurotatoria</taxon>
        <taxon>Bdelloidea</taxon>
        <taxon>Philodinida</taxon>
        <taxon>Philodinidae</taxon>
        <taxon>Rotaria</taxon>
    </lineage>
</organism>
<evidence type="ECO:0000313" key="3">
    <source>
        <dbReference type="Proteomes" id="UP000663889"/>
    </source>
</evidence>
<reference evidence="2" key="1">
    <citation type="submission" date="2021-02" db="EMBL/GenBank/DDBJ databases">
        <authorList>
            <person name="Nowell W R."/>
        </authorList>
    </citation>
    <scope>NUCLEOTIDE SEQUENCE</scope>
</reference>
<dbReference type="AlphaFoldDB" id="A0A814ELK3"/>
<protein>
    <submittedName>
        <fullName evidence="2">Uncharacterized protein</fullName>
    </submittedName>
</protein>
<dbReference type="EMBL" id="CAJNOU010000351">
    <property type="protein sequence ID" value="CAF0968949.1"/>
    <property type="molecule type" value="Genomic_DNA"/>
</dbReference>
<gene>
    <name evidence="2" type="ORF">SEV965_LOCUS9141</name>
</gene>
<accession>A0A814ELK3</accession>
<dbReference type="Proteomes" id="UP000663889">
    <property type="component" value="Unassembled WGS sequence"/>
</dbReference>
<evidence type="ECO:0000313" key="2">
    <source>
        <dbReference type="EMBL" id="CAF0968949.1"/>
    </source>
</evidence>
<sequence length="135" mass="15245">MIFELTTEERQSSTGNSQLQIIFTKPGDKTDDDKEDTDDAKTTSSSSSSLPMSRFEQNLLLQNDLNKSYQVQQWLNNLESSSNSAVEDTSEEAGIFLRLIPQLIYVPPPPQPLYLLPPAQSFYLFPPAQALYLLR</sequence>
<feature type="compositionally biased region" description="Polar residues" evidence="1">
    <location>
        <begin position="12"/>
        <end position="21"/>
    </location>
</feature>
<feature type="region of interest" description="Disordered" evidence="1">
    <location>
        <begin position="1"/>
        <end position="53"/>
    </location>
</feature>
<name>A0A814ELK3_9BILA</name>
<proteinExistence type="predicted"/>